<proteinExistence type="predicted"/>
<feature type="non-terminal residue" evidence="1">
    <location>
        <position position="23"/>
    </location>
</feature>
<protein>
    <submittedName>
        <fullName evidence="1">Uncharacterized protein</fullName>
    </submittedName>
</protein>
<accession>A0A383A0H2</accession>
<evidence type="ECO:0000313" key="1">
    <source>
        <dbReference type="EMBL" id="SVE01406.1"/>
    </source>
</evidence>
<dbReference type="AlphaFoldDB" id="A0A383A0H2"/>
<gene>
    <name evidence="1" type="ORF">METZ01_LOCUS454260</name>
</gene>
<dbReference type="EMBL" id="UINC01188270">
    <property type="protein sequence ID" value="SVE01406.1"/>
    <property type="molecule type" value="Genomic_DNA"/>
</dbReference>
<reference evidence="1" key="1">
    <citation type="submission" date="2018-05" db="EMBL/GenBank/DDBJ databases">
        <authorList>
            <person name="Lanie J.A."/>
            <person name="Ng W.-L."/>
            <person name="Kazmierczak K.M."/>
            <person name="Andrzejewski T.M."/>
            <person name="Davidsen T.M."/>
            <person name="Wayne K.J."/>
            <person name="Tettelin H."/>
            <person name="Glass J.I."/>
            <person name="Rusch D."/>
            <person name="Podicherti R."/>
            <person name="Tsui H.-C.T."/>
            <person name="Winkler M.E."/>
        </authorList>
    </citation>
    <scope>NUCLEOTIDE SEQUENCE</scope>
</reference>
<organism evidence="1">
    <name type="scientific">marine metagenome</name>
    <dbReference type="NCBI Taxonomy" id="408172"/>
    <lineage>
        <taxon>unclassified sequences</taxon>
        <taxon>metagenomes</taxon>
        <taxon>ecological metagenomes</taxon>
    </lineage>
</organism>
<sequence>MSCVIAVDSVLHTQHPHRYTNCT</sequence>
<name>A0A383A0H2_9ZZZZ</name>